<keyword evidence="7 10" id="KW-0443">Lipid metabolism</keyword>
<dbReference type="STRING" id="126957.T1IU15"/>
<feature type="transmembrane region" description="Helical" evidence="10">
    <location>
        <begin position="26"/>
        <end position="44"/>
    </location>
</feature>
<dbReference type="GO" id="GO:0019367">
    <property type="term" value="P:fatty acid elongation, saturated fatty acid"/>
    <property type="evidence" value="ECO:0007669"/>
    <property type="project" value="TreeGrafter"/>
</dbReference>
<keyword evidence="8 10" id="KW-0472">Membrane</keyword>
<proteinExistence type="inferred from homology"/>
<feature type="transmembrane region" description="Helical" evidence="10">
    <location>
        <begin position="110"/>
        <end position="130"/>
    </location>
</feature>
<keyword evidence="6 10" id="KW-1133">Transmembrane helix</keyword>
<keyword evidence="2 10" id="KW-0444">Lipid biosynthesis</keyword>
<dbReference type="EMBL" id="JH431516">
    <property type="status" value="NOT_ANNOTATED_CDS"/>
    <property type="molecule type" value="Genomic_DNA"/>
</dbReference>
<name>T1IU15_STRMM</name>
<dbReference type="PhylomeDB" id="T1IU15"/>
<organism evidence="11 12">
    <name type="scientific">Strigamia maritima</name>
    <name type="common">European centipede</name>
    <name type="synonym">Geophilus maritimus</name>
    <dbReference type="NCBI Taxonomy" id="126957"/>
    <lineage>
        <taxon>Eukaryota</taxon>
        <taxon>Metazoa</taxon>
        <taxon>Ecdysozoa</taxon>
        <taxon>Arthropoda</taxon>
        <taxon>Myriapoda</taxon>
        <taxon>Chilopoda</taxon>
        <taxon>Pleurostigmophora</taxon>
        <taxon>Geophilomorpha</taxon>
        <taxon>Linotaeniidae</taxon>
        <taxon>Strigamia</taxon>
    </lineage>
</organism>
<comment type="similarity">
    <text evidence="10">Belongs to the ELO family.</text>
</comment>
<accession>T1IU15</accession>
<keyword evidence="9 10" id="KW-0275">Fatty acid biosynthesis</keyword>
<dbReference type="GO" id="GO:0030148">
    <property type="term" value="P:sphingolipid biosynthetic process"/>
    <property type="evidence" value="ECO:0007669"/>
    <property type="project" value="TreeGrafter"/>
</dbReference>
<dbReference type="EnsemblMetazoa" id="SMAR004628-RA">
    <property type="protein sequence ID" value="SMAR004628-PA"/>
    <property type="gene ID" value="SMAR004628"/>
</dbReference>
<dbReference type="Pfam" id="PF01151">
    <property type="entry name" value="ELO"/>
    <property type="match status" value="1"/>
</dbReference>
<dbReference type="HOGENOM" id="CLU_048483_1_1_1"/>
<dbReference type="InterPro" id="IPR030457">
    <property type="entry name" value="ELO_CS"/>
</dbReference>
<sequence length="330" mass="39197">MNDSTFIFSFEKNFDFDGAMVWIQTYWTHSFVYVSIYLLLIYLGQRWMQSRRAFELRTALAIWSLSLAVFSILSTCRILPQLLAEVQQHGFEHTVCDRSFFKENLIFSFWSWYFAMSKVVELGDTAFIILRKQKLFFLHWYHHVTVLLYTWFSTQELVPTSRWFILMNFTVHSAMYSYYAFKAMKFKIPRSIAMTITTAELLQMVGGLYVNWQAYRQLASGRVCGTGMWNIKLSILMYASYWYLFAHLFYNSYLKKAGIYDYITIVNSEMSRSAYRKRNVSRIVNEAFHEFESQNKADQEELTTEVETELITSLTQEKSTSCHIRPFHRS</sequence>
<comment type="catalytic activity">
    <reaction evidence="10">
        <text>a very-long-chain acyl-CoA + malonyl-CoA + H(+) = a very-long-chain 3-oxoacyl-CoA + CO2 + CoA</text>
        <dbReference type="Rhea" id="RHEA:32727"/>
        <dbReference type="ChEBI" id="CHEBI:15378"/>
        <dbReference type="ChEBI" id="CHEBI:16526"/>
        <dbReference type="ChEBI" id="CHEBI:57287"/>
        <dbReference type="ChEBI" id="CHEBI:57384"/>
        <dbReference type="ChEBI" id="CHEBI:90725"/>
        <dbReference type="ChEBI" id="CHEBI:90736"/>
        <dbReference type="EC" id="2.3.1.199"/>
    </reaction>
</comment>
<comment type="subcellular location">
    <subcellularLocation>
        <location evidence="1">Membrane</location>
        <topology evidence="1">Multi-pass membrane protein</topology>
    </subcellularLocation>
</comment>
<evidence type="ECO:0000256" key="9">
    <source>
        <dbReference type="ARBA" id="ARBA00023160"/>
    </source>
</evidence>
<evidence type="ECO:0000313" key="12">
    <source>
        <dbReference type="Proteomes" id="UP000014500"/>
    </source>
</evidence>
<dbReference type="Proteomes" id="UP000014500">
    <property type="component" value="Unassembled WGS sequence"/>
</dbReference>
<dbReference type="EC" id="2.3.1.199" evidence="10"/>
<keyword evidence="4 10" id="KW-0812">Transmembrane</keyword>
<feature type="transmembrane region" description="Helical" evidence="10">
    <location>
        <begin position="56"/>
        <end position="73"/>
    </location>
</feature>
<dbReference type="GO" id="GO:0005789">
    <property type="term" value="C:endoplasmic reticulum membrane"/>
    <property type="evidence" value="ECO:0007669"/>
    <property type="project" value="TreeGrafter"/>
</dbReference>
<dbReference type="GO" id="GO:0034626">
    <property type="term" value="P:fatty acid elongation, polyunsaturated fatty acid"/>
    <property type="evidence" value="ECO:0007669"/>
    <property type="project" value="TreeGrafter"/>
</dbReference>
<evidence type="ECO:0000256" key="2">
    <source>
        <dbReference type="ARBA" id="ARBA00022516"/>
    </source>
</evidence>
<dbReference type="PANTHER" id="PTHR11157:SF17">
    <property type="entry name" value="ELONGATION OF VERY LONG CHAIN FATTY ACIDS PROTEIN 6"/>
    <property type="match status" value="1"/>
</dbReference>
<feature type="transmembrane region" description="Helical" evidence="10">
    <location>
        <begin position="135"/>
        <end position="152"/>
    </location>
</feature>
<dbReference type="eggNOG" id="KOG3072">
    <property type="taxonomic scope" value="Eukaryota"/>
</dbReference>
<evidence type="ECO:0000256" key="1">
    <source>
        <dbReference type="ARBA" id="ARBA00004141"/>
    </source>
</evidence>
<evidence type="ECO:0000256" key="5">
    <source>
        <dbReference type="ARBA" id="ARBA00022832"/>
    </source>
</evidence>
<keyword evidence="5 10" id="KW-0276">Fatty acid metabolism</keyword>
<evidence type="ECO:0000256" key="8">
    <source>
        <dbReference type="ARBA" id="ARBA00023136"/>
    </source>
</evidence>
<dbReference type="GO" id="GO:0042761">
    <property type="term" value="P:very long-chain fatty acid biosynthetic process"/>
    <property type="evidence" value="ECO:0007669"/>
    <property type="project" value="TreeGrafter"/>
</dbReference>
<evidence type="ECO:0000256" key="6">
    <source>
        <dbReference type="ARBA" id="ARBA00022989"/>
    </source>
</evidence>
<dbReference type="OMA" id="GRWFIFM"/>
<evidence type="ECO:0000256" key="3">
    <source>
        <dbReference type="ARBA" id="ARBA00022679"/>
    </source>
</evidence>
<feature type="transmembrane region" description="Helical" evidence="10">
    <location>
        <begin position="193"/>
        <end position="211"/>
    </location>
</feature>
<keyword evidence="12" id="KW-1185">Reference proteome</keyword>
<evidence type="ECO:0000313" key="11">
    <source>
        <dbReference type="EnsemblMetazoa" id="SMAR004628-PA"/>
    </source>
</evidence>
<reference evidence="12" key="1">
    <citation type="submission" date="2011-05" db="EMBL/GenBank/DDBJ databases">
        <authorList>
            <person name="Richards S.R."/>
            <person name="Qu J."/>
            <person name="Jiang H."/>
            <person name="Jhangiani S.N."/>
            <person name="Agravi P."/>
            <person name="Goodspeed R."/>
            <person name="Gross S."/>
            <person name="Mandapat C."/>
            <person name="Jackson L."/>
            <person name="Mathew T."/>
            <person name="Pu L."/>
            <person name="Thornton R."/>
            <person name="Saada N."/>
            <person name="Wilczek-Boney K.B."/>
            <person name="Lee S."/>
            <person name="Kovar C."/>
            <person name="Wu Y."/>
            <person name="Scherer S.E."/>
            <person name="Worley K.C."/>
            <person name="Muzny D.M."/>
            <person name="Gibbs R."/>
        </authorList>
    </citation>
    <scope>NUCLEOTIDE SEQUENCE</scope>
    <source>
        <strain evidence="12">Brora</strain>
    </source>
</reference>
<reference evidence="11" key="2">
    <citation type="submission" date="2015-02" db="UniProtKB">
        <authorList>
            <consortium name="EnsemblMetazoa"/>
        </authorList>
    </citation>
    <scope>IDENTIFICATION</scope>
</reference>
<evidence type="ECO:0000256" key="7">
    <source>
        <dbReference type="ARBA" id="ARBA00023098"/>
    </source>
</evidence>
<dbReference type="AlphaFoldDB" id="T1IU15"/>
<dbReference type="InterPro" id="IPR002076">
    <property type="entry name" value="ELO_fam"/>
</dbReference>
<dbReference type="GO" id="GO:0034625">
    <property type="term" value="P:fatty acid elongation, monounsaturated fatty acid"/>
    <property type="evidence" value="ECO:0007669"/>
    <property type="project" value="TreeGrafter"/>
</dbReference>
<keyword evidence="3 10" id="KW-0808">Transferase</keyword>
<dbReference type="PROSITE" id="PS01188">
    <property type="entry name" value="ELO"/>
    <property type="match status" value="1"/>
</dbReference>
<dbReference type="GO" id="GO:0009922">
    <property type="term" value="F:fatty acid elongase activity"/>
    <property type="evidence" value="ECO:0007669"/>
    <property type="project" value="UniProtKB-EC"/>
</dbReference>
<feature type="transmembrane region" description="Helical" evidence="10">
    <location>
        <begin position="164"/>
        <end position="181"/>
    </location>
</feature>
<protein>
    <recommendedName>
        <fullName evidence="10">Elongation of very long chain fatty acids protein</fullName>
        <ecNumber evidence="10">2.3.1.199</ecNumber>
    </recommendedName>
    <alternativeName>
        <fullName evidence="10">Very-long-chain 3-oxoacyl-CoA synthase</fullName>
    </alternativeName>
</protein>
<evidence type="ECO:0000256" key="10">
    <source>
        <dbReference type="RuleBase" id="RU361115"/>
    </source>
</evidence>
<feature type="transmembrane region" description="Helical" evidence="10">
    <location>
        <begin position="231"/>
        <end position="250"/>
    </location>
</feature>
<evidence type="ECO:0000256" key="4">
    <source>
        <dbReference type="ARBA" id="ARBA00022692"/>
    </source>
</evidence>
<dbReference type="PANTHER" id="PTHR11157">
    <property type="entry name" value="FATTY ACID ACYL TRANSFERASE-RELATED"/>
    <property type="match status" value="1"/>
</dbReference>